<dbReference type="InterPro" id="IPR001119">
    <property type="entry name" value="SLH_dom"/>
</dbReference>
<dbReference type="GO" id="GO:0006508">
    <property type="term" value="P:proteolysis"/>
    <property type="evidence" value="ECO:0007669"/>
    <property type="project" value="UniProtKB-KW"/>
</dbReference>
<dbReference type="Proteomes" id="UP000297776">
    <property type="component" value="Unassembled WGS sequence"/>
</dbReference>
<dbReference type="PANTHER" id="PTHR47053:SF1">
    <property type="entry name" value="MUREIN DD-ENDOPEPTIDASE MEPH-RELATED"/>
    <property type="match status" value="1"/>
</dbReference>
<proteinExistence type="inferred from homology"/>
<evidence type="ECO:0000256" key="3">
    <source>
        <dbReference type="ARBA" id="ARBA00022801"/>
    </source>
</evidence>
<evidence type="ECO:0000256" key="1">
    <source>
        <dbReference type="ARBA" id="ARBA00007074"/>
    </source>
</evidence>
<evidence type="ECO:0000259" key="7">
    <source>
        <dbReference type="PROSITE" id="PS51935"/>
    </source>
</evidence>
<feature type="domain" description="SLH" evidence="6">
    <location>
        <begin position="293"/>
        <end position="343"/>
    </location>
</feature>
<dbReference type="InterPro" id="IPR000064">
    <property type="entry name" value="NLP_P60_dom"/>
</dbReference>
<evidence type="ECO:0000256" key="4">
    <source>
        <dbReference type="ARBA" id="ARBA00022807"/>
    </source>
</evidence>
<dbReference type="InterPro" id="IPR038765">
    <property type="entry name" value="Papain-like_cys_pep_sf"/>
</dbReference>
<dbReference type="AlphaFoldDB" id="A0A4Y8LLR8"/>
<comment type="caution">
    <text evidence="8">The sequence shown here is derived from an EMBL/GenBank/DDBJ whole genome shotgun (WGS) entry which is preliminary data.</text>
</comment>
<feature type="domain" description="SLH" evidence="6">
    <location>
        <begin position="168"/>
        <end position="228"/>
    </location>
</feature>
<protein>
    <submittedName>
        <fullName evidence="8">Hydrolase Nlp/P60</fullName>
    </submittedName>
</protein>
<keyword evidence="3 8" id="KW-0378">Hydrolase</keyword>
<keyword evidence="9" id="KW-1185">Reference proteome</keyword>
<dbReference type="Pfam" id="PF00877">
    <property type="entry name" value="NLPC_P60"/>
    <property type="match status" value="1"/>
</dbReference>
<dbReference type="InterPro" id="IPR051202">
    <property type="entry name" value="Peptidase_C40"/>
</dbReference>
<reference evidence="8 9" key="1">
    <citation type="submission" date="2019-03" db="EMBL/GenBank/DDBJ databases">
        <authorList>
            <person name="Yang Y."/>
        </authorList>
    </citation>
    <scope>NUCLEOTIDE SEQUENCE [LARGE SCALE GENOMIC DNA]</scope>
    <source>
        <strain evidence="8 9">ASL-1</strain>
    </source>
</reference>
<dbReference type="PROSITE" id="PS51935">
    <property type="entry name" value="NLPC_P60"/>
    <property type="match status" value="1"/>
</dbReference>
<evidence type="ECO:0000313" key="9">
    <source>
        <dbReference type="Proteomes" id="UP000297776"/>
    </source>
</evidence>
<dbReference type="RefSeq" id="WP_134378829.1">
    <property type="nucleotide sequence ID" value="NZ_SORX01000001.1"/>
</dbReference>
<dbReference type="SUPFAM" id="SSF54001">
    <property type="entry name" value="Cysteine proteinases"/>
    <property type="match status" value="1"/>
</dbReference>
<dbReference type="Gene3D" id="3.90.1720.10">
    <property type="entry name" value="endopeptidase domain like (from Nostoc punctiforme)"/>
    <property type="match status" value="1"/>
</dbReference>
<dbReference type="GO" id="GO:0008234">
    <property type="term" value="F:cysteine-type peptidase activity"/>
    <property type="evidence" value="ECO:0007669"/>
    <property type="project" value="UniProtKB-KW"/>
</dbReference>
<feature type="signal peptide" evidence="5">
    <location>
        <begin position="1"/>
        <end position="29"/>
    </location>
</feature>
<dbReference type="OrthoDB" id="9813368at2"/>
<dbReference type="EMBL" id="SORX01000001">
    <property type="protein sequence ID" value="TFE03988.1"/>
    <property type="molecule type" value="Genomic_DNA"/>
</dbReference>
<evidence type="ECO:0000313" key="8">
    <source>
        <dbReference type="EMBL" id="TFE03988.1"/>
    </source>
</evidence>
<dbReference type="PROSITE" id="PS51272">
    <property type="entry name" value="SLH"/>
    <property type="match status" value="3"/>
</dbReference>
<keyword evidence="2" id="KW-0645">Protease</keyword>
<dbReference type="Pfam" id="PF00395">
    <property type="entry name" value="SLH"/>
    <property type="match status" value="3"/>
</dbReference>
<keyword evidence="4" id="KW-0788">Thiol protease</keyword>
<dbReference type="PANTHER" id="PTHR47053">
    <property type="entry name" value="MUREIN DD-ENDOPEPTIDASE MEPH-RELATED"/>
    <property type="match status" value="1"/>
</dbReference>
<comment type="similarity">
    <text evidence="1">Belongs to the peptidase C40 family.</text>
</comment>
<evidence type="ECO:0000256" key="2">
    <source>
        <dbReference type="ARBA" id="ARBA00022670"/>
    </source>
</evidence>
<accession>A0A4Y8LLR8</accession>
<sequence length="343" mass="37159">MKLLKKTLVLLLALTLLIPATLDNNRAEAASASDMTNYAKRFLGTPYVYGGTSPSGFDCSGFVQYVMKNSAGISLPRTTATQYGVGTSVSKSNLQTGDLVFFNTFGSGVSHVGIYIGNSKFIHAHSYKGINIDSINDPYYWGSKYVGAKRVGSFGSTPTQTAQAAPSHSGIYADITKDFWAYDEIAYLKNQGIMYGKNGGTYFRPYENPTRAEVASYLVAALGLEKINTSTKFSDVPSDYWARGAINAVNKAGIITGDQNGNFRPTEKLSREHMALIFTRAFDLKAAASETEFTDLPTDHYAYGAIQALAASGITTGKENGSFAPRELVNRSQFAAFLTRTLK</sequence>
<gene>
    <name evidence="8" type="ORF">E2626_01275</name>
</gene>
<name>A0A4Y8LLR8_9BACL</name>
<feature type="domain" description="NlpC/P60" evidence="7">
    <location>
        <begin position="29"/>
        <end position="152"/>
    </location>
</feature>
<keyword evidence="5" id="KW-0732">Signal</keyword>
<feature type="domain" description="SLH" evidence="6">
    <location>
        <begin position="229"/>
        <end position="292"/>
    </location>
</feature>
<evidence type="ECO:0000256" key="5">
    <source>
        <dbReference type="SAM" id="SignalP"/>
    </source>
</evidence>
<evidence type="ECO:0000259" key="6">
    <source>
        <dbReference type="PROSITE" id="PS51272"/>
    </source>
</evidence>
<organism evidence="8 9">
    <name type="scientific">Jeotgalibacillus salarius</name>
    <dbReference type="NCBI Taxonomy" id="546023"/>
    <lineage>
        <taxon>Bacteria</taxon>
        <taxon>Bacillati</taxon>
        <taxon>Bacillota</taxon>
        <taxon>Bacilli</taxon>
        <taxon>Bacillales</taxon>
        <taxon>Caryophanaceae</taxon>
        <taxon>Jeotgalibacillus</taxon>
    </lineage>
</organism>
<feature type="chain" id="PRO_5021449707" evidence="5">
    <location>
        <begin position="30"/>
        <end position="343"/>
    </location>
</feature>